<dbReference type="Proteomes" id="UP000663882">
    <property type="component" value="Unassembled WGS sequence"/>
</dbReference>
<keyword evidence="8 9" id="KW-0357">Heparan sulfate</keyword>
<evidence type="ECO:0000256" key="10">
    <source>
        <dbReference type="SAM" id="MobiDB-lite"/>
    </source>
</evidence>
<dbReference type="InterPro" id="IPR027789">
    <property type="entry name" value="Syndecan/Neurexin_dom"/>
</dbReference>
<dbReference type="Pfam" id="PF01034">
    <property type="entry name" value="Syndecan"/>
    <property type="match status" value="1"/>
</dbReference>
<accession>A0A813UFZ3</accession>
<dbReference type="GO" id="GO:0009986">
    <property type="term" value="C:cell surface"/>
    <property type="evidence" value="ECO:0007669"/>
    <property type="project" value="TreeGrafter"/>
</dbReference>
<feature type="domain" description="Neurexin/syndecan/glycophorin C" evidence="12">
    <location>
        <begin position="183"/>
        <end position="201"/>
    </location>
</feature>
<dbReference type="GO" id="GO:0016020">
    <property type="term" value="C:membrane"/>
    <property type="evidence" value="ECO:0007669"/>
    <property type="project" value="UniProtKB-SubCell"/>
</dbReference>
<dbReference type="EMBL" id="CAJNOO010000138">
    <property type="protein sequence ID" value="CAF0822881.1"/>
    <property type="molecule type" value="Genomic_DNA"/>
</dbReference>
<dbReference type="InterPro" id="IPR001050">
    <property type="entry name" value="Syndecan"/>
</dbReference>
<feature type="compositionally biased region" description="Acidic residues" evidence="10">
    <location>
        <begin position="73"/>
        <end position="86"/>
    </location>
</feature>
<dbReference type="InterPro" id="IPR030479">
    <property type="entry name" value="Syndecan_CS"/>
</dbReference>
<evidence type="ECO:0000313" key="14">
    <source>
        <dbReference type="EMBL" id="CAF3843469.1"/>
    </source>
</evidence>
<dbReference type="OrthoDB" id="10044468at2759"/>
<sequence length="218" mass="24386">MIIIAQPNQYQSVIGSNNNVRSSAAVTNNDDLSYGNIYDDADETDDTPSPSSIQPTTNFKSTSNKTSQRDIDNEGFDNNEYEDEPESYQNSVNDDNTYDETTKQDGLQVFSDTISMNKPDIKPPVIDSNNNKKNLDQTSTSRMPFVPANIWRDLFSRPGILVGIIGGIVIGMLSAILLVMFIIYRMRKKDEGSYALEEGPRKSPSHAYTRVSSREFFA</sequence>
<evidence type="ECO:0000313" key="15">
    <source>
        <dbReference type="Proteomes" id="UP000663882"/>
    </source>
</evidence>
<dbReference type="AlphaFoldDB" id="A0A813UFZ3"/>
<name>A0A813UFZ3_9BILA</name>
<gene>
    <name evidence="14" type="ORF">OTI717_LOCUS20727</name>
    <name evidence="13" type="ORF">RFH988_LOCUS5030</name>
</gene>
<evidence type="ECO:0000256" key="5">
    <source>
        <dbReference type="ARBA" id="ARBA00022989"/>
    </source>
</evidence>
<feature type="compositionally biased region" description="Polar residues" evidence="10">
    <location>
        <begin position="127"/>
        <end position="139"/>
    </location>
</feature>
<evidence type="ECO:0000259" key="12">
    <source>
        <dbReference type="SMART" id="SM00294"/>
    </source>
</evidence>
<dbReference type="InterPro" id="IPR003585">
    <property type="entry name" value="Neurexin-like"/>
</dbReference>
<evidence type="ECO:0000256" key="3">
    <source>
        <dbReference type="ARBA" id="ARBA00022692"/>
    </source>
</evidence>
<evidence type="ECO:0000256" key="7">
    <source>
        <dbReference type="ARBA" id="ARBA00023180"/>
    </source>
</evidence>
<evidence type="ECO:0000256" key="6">
    <source>
        <dbReference type="ARBA" id="ARBA00023136"/>
    </source>
</evidence>
<keyword evidence="7 9" id="KW-0325">Glycoprotein</keyword>
<proteinExistence type="inferred from homology"/>
<protein>
    <recommendedName>
        <fullName evidence="9">Syndecan</fullName>
    </recommendedName>
</protein>
<feature type="compositionally biased region" description="Low complexity" evidence="10">
    <location>
        <begin position="56"/>
        <end position="66"/>
    </location>
</feature>
<evidence type="ECO:0000313" key="13">
    <source>
        <dbReference type="EMBL" id="CAF0822881.1"/>
    </source>
</evidence>
<comment type="subcellular location">
    <subcellularLocation>
        <location evidence="1 9">Membrane</location>
        <topology evidence="1 9">Single-pass type I membrane protein</topology>
    </subcellularLocation>
</comment>
<reference evidence="13" key="1">
    <citation type="submission" date="2021-02" db="EMBL/GenBank/DDBJ databases">
        <authorList>
            <person name="Nowell W R."/>
        </authorList>
    </citation>
    <scope>NUCLEOTIDE SEQUENCE</scope>
</reference>
<dbReference type="PANTHER" id="PTHR10915">
    <property type="entry name" value="SYNDECAN"/>
    <property type="match status" value="1"/>
</dbReference>
<organism evidence="13 15">
    <name type="scientific">Rotaria sordida</name>
    <dbReference type="NCBI Taxonomy" id="392033"/>
    <lineage>
        <taxon>Eukaryota</taxon>
        <taxon>Metazoa</taxon>
        <taxon>Spiralia</taxon>
        <taxon>Gnathifera</taxon>
        <taxon>Rotifera</taxon>
        <taxon>Eurotatoria</taxon>
        <taxon>Bdelloidea</taxon>
        <taxon>Philodinida</taxon>
        <taxon>Philodinidae</taxon>
        <taxon>Rotaria</taxon>
    </lineage>
</organism>
<dbReference type="GO" id="GO:0016477">
    <property type="term" value="P:cell migration"/>
    <property type="evidence" value="ECO:0007669"/>
    <property type="project" value="TreeGrafter"/>
</dbReference>
<keyword evidence="6 11" id="KW-0472">Membrane</keyword>
<comment type="similarity">
    <text evidence="2 9">Belongs to the syndecan proteoglycan family.</text>
</comment>
<evidence type="ECO:0000256" key="11">
    <source>
        <dbReference type="SAM" id="Phobius"/>
    </source>
</evidence>
<comment type="function">
    <text evidence="9">Cell surface proteoglycan.</text>
</comment>
<comment type="caution">
    <text evidence="13">The sequence shown here is derived from an EMBL/GenBank/DDBJ whole genome shotgun (WGS) entry which is preliminary data.</text>
</comment>
<evidence type="ECO:0000256" key="1">
    <source>
        <dbReference type="ARBA" id="ARBA00004479"/>
    </source>
</evidence>
<keyword evidence="5 11" id="KW-1133">Transmembrane helix</keyword>
<dbReference type="EMBL" id="CAJOAX010003239">
    <property type="protein sequence ID" value="CAF3843469.1"/>
    <property type="molecule type" value="Genomic_DNA"/>
</dbReference>
<feature type="region of interest" description="Disordered" evidence="10">
    <location>
        <begin position="195"/>
        <end position="218"/>
    </location>
</feature>
<dbReference type="PANTHER" id="PTHR10915:SF1">
    <property type="entry name" value="SYNDECAN"/>
    <property type="match status" value="1"/>
</dbReference>
<feature type="region of interest" description="Disordered" evidence="10">
    <location>
        <begin position="114"/>
        <end position="139"/>
    </location>
</feature>
<evidence type="ECO:0000256" key="4">
    <source>
        <dbReference type="ARBA" id="ARBA00022974"/>
    </source>
</evidence>
<feature type="region of interest" description="Disordered" evidence="10">
    <location>
        <begin position="29"/>
        <end position="100"/>
    </location>
</feature>
<evidence type="ECO:0000256" key="2">
    <source>
        <dbReference type="ARBA" id="ARBA00005343"/>
    </source>
</evidence>
<feature type="transmembrane region" description="Helical" evidence="11">
    <location>
        <begin position="160"/>
        <end position="184"/>
    </location>
</feature>
<evidence type="ECO:0000256" key="8">
    <source>
        <dbReference type="ARBA" id="ARBA00023207"/>
    </source>
</evidence>
<dbReference type="Proteomes" id="UP000663823">
    <property type="component" value="Unassembled WGS sequence"/>
</dbReference>
<dbReference type="SMART" id="SM00294">
    <property type="entry name" value="4.1m"/>
    <property type="match status" value="1"/>
</dbReference>
<keyword evidence="3 9" id="KW-0812">Transmembrane</keyword>
<dbReference type="PROSITE" id="PS00964">
    <property type="entry name" value="SYNDECAN"/>
    <property type="match status" value="1"/>
</dbReference>
<keyword evidence="4 9" id="KW-0654">Proteoglycan</keyword>
<evidence type="ECO:0000256" key="9">
    <source>
        <dbReference type="RuleBase" id="RU000649"/>
    </source>
</evidence>